<sequence>SLKPATLALIVGAAAGAFACRALALVALTVGCILLVLSEVAARRKLRLPLTRVARSCSQGVAAPTAASPQSSDFIWEQVRPPLPVPVVKLLQSSRLGYLSTATHDAGSTSPHLSLMNFTYVPTDEVIIMTTRRDTQKYHNLLGQPRVAMLVHDFPTLRDQETSDDIGFSRTYSITLYGKVGLPANSAQEEKYRQIHLENNPGSSGFIVGENISVLIVCVEFARLCNSDDKVTTWSAADDKTPTAGA</sequence>
<dbReference type="SUPFAM" id="SSF50475">
    <property type="entry name" value="FMN-binding split barrel"/>
    <property type="match status" value="1"/>
</dbReference>
<dbReference type="InterPro" id="IPR052841">
    <property type="entry name" value="PMP_oxidase-like"/>
</dbReference>
<dbReference type="PANTHER" id="PTHR28040:SF1">
    <property type="entry name" value="PYRIDOXAMINE 5'-PHOSPHATE OXIDASE YLR456W HOMOLOG-RELATED"/>
    <property type="match status" value="1"/>
</dbReference>
<dbReference type="Pfam" id="PF01243">
    <property type="entry name" value="PNPOx_N"/>
    <property type="match status" value="1"/>
</dbReference>
<dbReference type="PANTHER" id="PTHR28040">
    <property type="entry name" value="PYRIDOXAMINE 5'-PHOSPHATE OXIDASE YLR456W HOMOLOG-RELATED"/>
    <property type="match status" value="1"/>
</dbReference>
<keyword evidence="1" id="KW-0472">Membrane</keyword>
<name>A0A813LGU8_POLGL</name>
<evidence type="ECO:0000256" key="1">
    <source>
        <dbReference type="SAM" id="Phobius"/>
    </source>
</evidence>
<dbReference type="EMBL" id="CAJNNW010036055">
    <property type="protein sequence ID" value="CAE8731741.1"/>
    <property type="molecule type" value="Genomic_DNA"/>
</dbReference>
<comment type="caution">
    <text evidence="4">The sequence shown here is derived from an EMBL/GenBank/DDBJ whole genome shotgun (WGS) entry which is preliminary data.</text>
</comment>
<evidence type="ECO:0000313" key="4">
    <source>
        <dbReference type="EMBL" id="CAE8731741.1"/>
    </source>
</evidence>
<dbReference type="Proteomes" id="UP000626109">
    <property type="component" value="Unassembled WGS sequence"/>
</dbReference>
<evidence type="ECO:0000313" key="6">
    <source>
        <dbReference type="Proteomes" id="UP000654075"/>
    </source>
</evidence>
<dbReference type="Gene3D" id="2.30.110.10">
    <property type="entry name" value="Electron Transport, Fmn-binding Protein, Chain A"/>
    <property type="match status" value="1"/>
</dbReference>
<accession>A0A813LGU8</accession>
<keyword evidence="6" id="KW-1185">Reference proteome</keyword>
<feature type="domain" description="Pyridoxamine 5'-phosphate oxidase N-terminal" evidence="2">
    <location>
        <begin position="88"/>
        <end position="183"/>
    </location>
</feature>
<dbReference type="GO" id="GO:0005737">
    <property type="term" value="C:cytoplasm"/>
    <property type="evidence" value="ECO:0007669"/>
    <property type="project" value="TreeGrafter"/>
</dbReference>
<dbReference type="AlphaFoldDB" id="A0A813LGU8"/>
<proteinExistence type="predicted"/>
<evidence type="ECO:0000313" key="5">
    <source>
        <dbReference type="Proteomes" id="UP000626109"/>
    </source>
</evidence>
<organism evidence="4 5">
    <name type="scientific">Polarella glacialis</name>
    <name type="common">Dinoflagellate</name>
    <dbReference type="NCBI Taxonomy" id="89957"/>
    <lineage>
        <taxon>Eukaryota</taxon>
        <taxon>Sar</taxon>
        <taxon>Alveolata</taxon>
        <taxon>Dinophyceae</taxon>
        <taxon>Suessiales</taxon>
        <taxon>Suessiaceae</taxon>
        <taxon>Polarella</taxon>
    </lineage>
</organism>
<feature type="transmembrane region" description="Helical" evidence="1">
    <location>
        <begin position="6"/>
        <end position="37"/>
    </location>
</feature>
<dbReference type="EMBL" id="CAJNNV010016791">
    <property type="protein sequence ID" value="CAE8604679.1"/>
    <property type="molecule type" value="Genomic_DNA"/>
</dbReference>
<reference evidence="4" key="1">
    <citation type="submission" date="2021-02" db="EMBL/GenBank/DDBJ databases">
        <authorList>
            <person name="Dougan E. K."/>
            <person name="Rhodes N."/>
            <person name="Thang M."/>
            <person name="Chan C."/>
        </authorList>
    </citation>
    <scope>NUCLEOTIDE SEQUENCE</scope>
</reference>
<keyword evidence="1" id="KW-1133">Transmembrane helix</keyword>
<gene>
    <name evidence="3" type="ORF">PGLA1383_LOCUS22828</name>
    <name evidence="4" type="ORF">PGLA2088_LOCUS46132</name>
</gene>
<dbReference type="InterPro" id="IPR012349">
    <property type="entry name" value="Split_barrel_FMN-bd"/>
</dbReference>
<evidence type="ECO:0000313" key="3">
    <source>
        <dbReference type="EMBL" id="CAE8604679.1"/>
    </source>
</evidence>
<dbReference type="InterPro" id="IPR011576">
    <property type="entry name" value="Pyridox_Oxase_N"/>
</dbReference>
<dbReference type="OrthoDB" id="5300823at2759"/>
<keyword evidence="1" id="KW-0812">Transmembrane</keyword>
<dbReference type="Proteomes" id="UP000654075">
    <property type="component" value="Unassembled WGS sequence"/>
</dbReference>
<feature type="non-terminal residue" evidence="4">
    <location>
        <position position="1"/>
    </location>
</feature>
<evidence type="ECO:0000259" key="2">
    <source>
        <dbReference type="Pfam" id="PF01243"/>
    </source>
</evidence>
<dbReference type="GO" id="GO:0005634">
    <property type="term" value="C:nucleus"/>
    <property type="evidence" value="ECO:0007669"/>
    <property type="project" value="TreeGrafter"/>
</dbReference>
<dbReference type="OMA" id="ARICNVK"/>
<protein>
    <recommendedName>
        <fullName evidence="2">Pyridoxamine 5'-phosphate oxidase N-terminal domain-containing protein</fullName>
    </recommendedName>
</protein>